<dbReference type="CDD" id="cd16917">
    <property type="entry name" value="HATPase_UhpB-NarQ-NarX-like"/>
    <property type="match status" value="1"/>
</dbReference>
<dbReference type="Pfam" id="PF07730">
    <property type="entry name" value="HisKA_3"/>
    <property type="match status" value="1"/>
</dbReference>
<dbReference type="GO" id="GO:0000155">
    <property type="term" value="F:phosphorelay sensor kinase activity"/>
    <property type="evidence" value="ECO:0007669"/>
    <property type="project" value="InterPro"/>
</dbReference>
<dbReference type="SMART" id="SM00065">
    <property type="entry name" value="GAF"/>
    <property type="match status" value="2"/>
</dbReference>
<keyword evidence="3" id="KW-0902">Two-component regulatory system</keyword>
<evidence type="ECO:0000313" key="5">
    <source>
        <dbReference type="EMBL" id="MTB97270.1"/>
    </source>
</evidence>
<dbReference type="Pfam" id="PF02518">
    <property type="entry name" value="HATPase_c"/>
    <property type="match status" value="1"/>
</dbReference>
<dbReference type="InterPro" id="IPR003594">
    <property type="entry name" value="HATPase_dom"/>
</dbReference>
<evidence type="ECO:0000256" key="4">
    <source>
        <dbReference type="SAM" id="MobiDB-lite"/>
    </source>
</evidence>
<dbReference type="InterPro" id="IPR036890">
    <property type="entry name" value="HATPase_C_sf"/>
</dbReference>
<dbReference type="Gene3D" id="3.30.565.10">
    <property type="entry name" value="Histidine kinase-like ATPase, C-terminal domain"/>
    <property type="match status" value="1"/>
</dbReference>
<dbReference type="SMART" id="SM00387">
    <property type="entry name" value="HATPase_c"/>
    <property type="match status" value="1"/>
</dbReference>
<evidence type="ECO:0000256" key="2">
    <source>
        <dbReference type="ARBA" id="ARBA00022777"/>
    </source>
</evidence>
<reference evidence="5 6" key="1">
    <citation type="submission" date="2019-10" db="EMBL/GenBank/DDBJ databases">
        <title>Nocardioides novel species isolated from the excrement of Marmot.</title>
        <authorList>
            <person name="Zhang G."/>
        </authorList>
    </citation>
    <scope>NUCLEOTIDE SEQUENCE [LARGE SCALE GENOMIC DNA]</scope>
    <source>
        <strain evidence="6">zg-579</strain>
    </source>
</reference>
<evidence type="ECO:0000313" key="6">
    <source>
        <dbReference type="Proteomes" id="UP000433406"/>
    </source>
</evidence>
<dbReference type="SUPFAM" id="SSF55781">
    <property type="entry name" value="GAF domain-like"/>
    <property type="match status" value="2"/>
</dbReference>
<dbReference type="Pfam" id="PF01590">
    <property type="entry name" value="GAF"/>
    <property type="match status" value="1"/>
</dbReference>
<protein>
    <submittedName>
        <fullName evidence="5">GAF domain-containing protein</fullName>
    </submittedName>
</protein>
<dbReference type="Pfam" id="PF13185">
    <property type="entry name" value="GAF_2"/>
    <property type="match status" value="1"/>
</dbReference>
<dbReference type="Proteomes" id="UP000433406">
    <property type="component" value="Unassembled WGS sequence"/>
</dbReference>
<proteinExistence type="predicted"/>
<feature type="region of interest" description="Disordered" evidence="4">
    <location>
        <begin position="265"/>
        <end position="307"/>
    </location>
</feature>
<dbReference type="GO" id="GO:0016020">
    <property type="term" value="C:membrane"/>
    <property type="evidence" value="ECO:0007669"/>
    <property type="project" value="InterPro"/>
</dbReference>
<name>A0A6I3JGS1_9ACTN</name>
<dbReference type="PROSITE" id="PS50109">
    <property type="entry name" value="HIS_KIN"/>
    <property type="match status" value="1"/>
</dbReference>
<dbReference type="RefSeq" id="WP_154617108.1">
    <property type="nucleotide sequence ID" value="NZ_CP053660.1"/>
</dbReference>
<comment type="caution">
    <text evidence="5">The sequence shown here is derived from an EMBL/GenBank/DDBJ whole genome shotgun (WGS) entry which is preliminary data.</text>
</comment>
<dbReference type="Gene3D" id="1.20.5.1930">
    <property type="match status" value="1"/>
</dbReference>
<dbReference type="InterPro" id="IPR029016">
    <property type="entry name" value="GAF-like_dom_sf"/>
</dbReference>
<dbReference type="EMBL" id="WLCI01000021">
    <property type="protein sequence ID" value="MTB97270.1"/>
    <property type="molecule type" value="Genomic_DNA"/>
</dbReference>
<dbReference type="GO" id="GO:0046983">
    <property type="term" value="F:protein dimerization activity"/>
    <property type="evidence" value="ECO:0007669"/>
    <property type="project" value="InterPro"/>
</dbReference>
<gene>
    <name evidence="5" type="ORF">GGQ22_19560</name>
</gene>
<accession>A0A6I3JGS1</accession>
<dbReference type="InterPro" id="IPR050482">
    <property type="entry name" value="Sensor_HK_TwoCompSys"/>
</dbReference>
<dbReference type="AlphaFoldDB" id="A0A6I3JGS1"/>
<keyword evidence="6" id="KW-1185">Reference proteome</keyword>
<keyword evidence="2" id="KW-0418">Kinase</keyword>
<keyword evidence="1" id="KW-0808">Transferase</keyword>
<dbReference type="InterPro" id="IPR003018">
    <property type="entry name" value="GAF"/>
</dbReference>
<dbReference type="Gene3D" id="3.30.450.40">
    <property type="match status" value="2"/>
</dbReference>
<dbReference type="InterPro" id="IPR011712">
    <property type="entry name" value="Sig_transdc_His_kin_sub3_dim/P"/>
</dbReference>
<dbReference type="PANTHER" id="PTHR24421">
    <property type="entry name" value="NITRATE/NITRITE SENSOR PROTEIN NARX-RELATED"/>
    <property type="match status" value="1"/>
</dbReference>
<evidence type="ECO:0000256" key="1">
    <source>
        <dbReference type="ARBA" id="ARBA00022679"/>
    </source>
</evidence>
<evidence type="ECO:0000256" key="3">
    <source>
        <dbReference type="ARBA" id="ARBA00023012"/>
    </source>
</evidence>
<dbReference type="InterPro" id="IPR005467">
    <property type="entry name" value="His_kinase_dom"/>
</dbReference>
<organism evidence="5 6">
    <name type="scientific">Nocardioides marmotae</name>
    <dbReference type="NCBI Taxonomy" id="2663857"/>
    <lineage>
        <taxon>Bacteria</taxon>
        <taxon>Bacillati</taxon>
        <taxon>Actinomycetota</taxon>
        <taxon>Actinomycetes</taxon>
        <taxon>Propionibacteriales</taxon>
        <taxon>Nocardioidaceae</taxon>
        <taxon>Nocardioides</taxon>
    </lineage>
</organism>
<sequence>MAEDETTDLRSAGFDELLREMLGRVQGVIDEQERLRLLLDAVVTMGADLSLDGVLSRIVEVASRLVGARYAALGVIGCGPNRPLSTFVHHGMGTEVVHTIGQLPRGHGILGHIIDRPEPLRLHDLTQHPASYGFPPGHPPMSSFLGVPVRIRDRVFGNLYLTEKEGGVDFTETDEEVVVALAAAAGVAIENARLYGEAALRQRWLAATADVTALLSNADPRGVPSDEVADDALQAVVTLAREAAGADLVWVVAGTPEHPTVVAASPGHPDHPGTRQPAIPAPVGAHPVSDEPSAVPDASEAGLTAPGWPTLGPAVTVPLRTPDESYGVLVLGWCPEHAHRHQDLDLSLPTTFAEQTAVALQLARARADQQRLAVFEDRDRIGRDLHDLVIQRLFAVGLGLQGTARQLEQPELAARVEEAVDELDATIKDIRRSIFALGSTDARSDLQAEVTRMVDRAAQTMKVRPTLRFEGPVRTLVPAEVAPHLLAVLGEALSNAARHADAHAVDVHLEVGREVVLTVADDGRGLPPDTRESGLRNLRQRARELGGDCDITSAPGRGTSVRWSVPTRRTAG</sequence>
<dbReference type="PANTHER" id="PTHR24421:SF56">
    <property type="entry name" value="OXYGEN SENSOR HISTIDINE KINASE RESPONSE REGULATOR DOST"/>
    <property type="match status" value="1"/>
</dbReference>
<dbReference type="SUPFAM" id="SSF55874">
    <property type="entry name" value="ATPase domain of HSP90 chaperone/DNA topoisomerase II/histidine kinase"/>
    <property type="match status" value="1"/>
</dbReference>